<dbReference type="EMBL" id="CP134193">
    <property type="protein sequence ID" value="WPB08541.1"/>
    <property type="molecule type" value="Genomic_DNA"/>
</dbReference>
<gene>
    <name evidence="2" type="ORF">RHO25_013207</name>
</gene>
<evidence type="ECO:0000313" key="2">
    <source>
        <dbReference type="EMBL" id="WPB08541.1"/>
    </source>
</evidence>
<accession>A0ABZ0PA48</accession>
<dbReference type="Proteomes" id="UP001302367">
    <property type="component" value="Chromosome 10"/>
</dbReference>
<reference evidence="2 3" key="1">
    <citation type="submission" date="2023-09" db="EMBL/GenBank/DDBJ databases">
        <title>Complete-Gapless Cercospora beticola genome.</title>
        <authorList>
            <person name="Wyatt N.A."/>
            <person name="Spanner R.E."/>
            <person name="Bolton M.D."/>
        </authorList>
    </citation>
    <scope>NUCLEOTIDE SEQUENCE [LARGE SCALE GENOMIC DNA]</scope>
    <source>
        <strain evidence="2">Cb09-40</strain>
    </source>
</reference>
<protein>
    <submittedName>
        <fullName evidence="2">Uncharacterized protein</fullName>
    </submittedName>
</protein>
<proteinExistence type="predicted"/>
<feature type="region of interest" description="Disordered" evidence="1">
    <location>
        <begin position="1"/>
        <end position="22"/>
    </location>
</feature>
<sequence>MKGNKEESGAALQPEPSHKLASATDCDWVLITKKQNAPAALGESADQKTG</sequence>
<evidence type="ECO:0000256" key="1">
    <source>
        <dbReference type="SAM" id="MobiDB-lite"/>
    </source>
</evidence>
<keyword evidence="3" id="KW-1185">Reference proteome</keyword>
<organism evidence="2 3">
    <name type="scientific">Cercospora beticola</name>
    <name type="common">Sugarbeet leaf spot fungus</name>
    <dbReference type="NCBI Taxonomy" id="122368"/>
    <lineage>
        <taxon>Eukaryota</taxon>
        <taxon>Fungi</taxon>
        <taxon>Dikarya</taxon>
        <taxon>Ascomycota</taxon>
        <taxon>Pezizomycotina</taxon>
        <taxon>Dothideomycetes</taxon>
        <taxon>Dothideomycetidae</taxon>
        <taxon>Mycosphaerellales</taxon>
        <taxon>Mycosphaerellaceae</taxon>
        <taxon>Cercospora</taxon>
    </lineage>
</organism>
<dbReference type="GeneID" id="90644956"/>
<dbReference type="RefSeq" id="XP_065459756.1">
    <property type="nucleotide sequence ID" value="XM_065603684.1"/>
</dbReference>
<evidence type="ECO:0000313" key="3">
    <source>
        <dbReference type="Proteomes" id="UP001302367"/>
    </source>
</evidence>
<name>A0ABZ0PA48_CERBT</name>